<accession>A0ABR7RE67</accession>
<dbReference type="EMBL" id="JACTUZ010000199">
    <property type="protein sequence ID" value="MBC9179916.1"/>
    <property type="molecule type" value="Genomic_DNA"/>
</dbReference>
<sequence>MAAEPGLSLAQDLCARLCHDLVGPLGTVAGAVEMVGDDPEAAELAREAALSLRGRLQLWRAACGAGTGPMKPPDMAALLEGNLAGGRASLAL</sequence>
<protein>
    <recommendedName>
        <fullName evidence="3">Histidine phosphotransferase ChpT C-terminal domain-containing protein</fullName>
    </recommendedName>
</protein>
<dbReference type="Proteomes" id="UP000603940">
    <property type="component" value="Unassembled WGS sequence"/>
</dbReference>
<organism evidence="1 2">
    <name type="scientific">Pseudoroseomonas ludipueritiae</name>
    <dbReference type="NCBI Taxonomy" id="198093"/>
    <lineage>
        <taxon>Bacteria</taxon>
        <taxon>Pseudomonadati</taxon>
        <taxon>Pseudomonadota</taxon>
        <taxon>Alphaproteobacteria</taxon>
        <taxon>Acetobacterales</taxon>
        <taxon>Acetobacteraceae</taxon>
        <taxon>Pseudoroseomonas</taxon>
    </lineage>
</organism>
<gene>
    <name evidence="1" type="ORF">IBL25_23510</name>
</gene>
<dbReference type="Gene3D" id="1.10.287.130">
    <property type="match status" value="1"/>
</dbReference>
<reference evidence="1 2" key="1">
    <citation type="journal article" date="2009" name="Int. J. Syst. Evol. Microbiol.">
        <title>Transfer of Teichococcus ludipueritiae and Muricoccus roseus to the genus Roseomonas, as Roseomonas ludipueritiae comb. nov. and Roseomonas rosea comb. nov., respectively, and emended description of the genus Roseomonas.</title>
        <authorList>
            <person name="Sanchez-Porro C."/>
            <person name="Gallego V."/>
            <person name="Busse H.J."/>
            <person name="Kampfer P."/>
            <person name="Ventosa A."/>
        </authorList>
    </citation>
    <scope>NUCLEOTIDE SEQUENCE [LARGE SCALE GENOMIC DNA]</scope>
    <source>
        <strain evidence="1 2">DSM 14915</strain>
    </source>
</reference>
<feature type="non-terminal residue" evidence="1">
    <location>
        <position position="92"/>
    </location>
</feature>
<proteinExistence type="predicted"/>
<evidence type="ECO:0000313" key="1">
    <source>
        <dbReference type="EMBL" id="MBC9179916.1"/>
    </source>
</evidence>
<evidence type="ECO:0008006" key="3">
    <source>
        <dbReference type="Google" id="ProtNLM"/>
    </source>
</evidence>
<comment type="caution">
    <text evidence="1">The sequence shown here is derived from an EMBL/GenBank/DDBJ whole genome shotgun (WGS) entry which is preliminary data.</text>
</comment>
<evidence type="ECO:0000313" key="2">
    <source>
        <dbReference type="Proteomes" id="UP000603940"/>
    </source>
</evidence>
<keyword evidence="2" id="KW-1185">Reference proteome</keyword>
<name>A0ABR7RE67_9PROT</name>